<dbReference type="FunCoup" id="A0A5N4AC26">
    <property type="interactions" value="50"/>
</dbReference>
<dbReference type="PANTHER" id="PTHR46599">
    <property type="entry name" value="PIGGYBAC TRANSPOSABLE ELEMENT-DERIVED PROTEIN 4"/>
    <property type="match status" value="1"/>
</dbReference>
<evidence type="ECO:0000259" key="3">
    <source>
        <dbReference type="Pfam" id="PF13843"/>
    </source>
</evidence>
<sequence length="605" mass="69550">MAEDGIAGPSRPKRSKVQLNNYCGLDPKEAAHLLQLLSDENSDNELEEPFADSGSEYELESESEESADEENIIDEDIVDEANEIPNDIRDDDDSQEGNPGGNETDHSDINITWTKNNFQPILHTFNSSYSGIQGDVLNQASKEIDYFFNLITEDVTDLIITETNRYARQQDEKKWKDIDLPELSIFLALTMLMSRNKKLDMKEYWSKDPLLNSPIFGKQMPRDRYLQIKRCLHFADNENAPTNNRLYKIETLLQMIKKRLADLFHPFQDLVIDESMVLFKGRLSFKQYIKTKRHRFGIKLYVLCDCETGIVQDFVVYIGQQTNIQVRDVKGLGSSGSVVAALMDPYLHKGHSLFTDNYYSSPILSTYLHENETNSSGTVRANRKHMPVLNSKLKKGDIDWRCSDKILVMKWKDRRDVSMITTMHENKMVNLDKVDKVTGEPVKKPLCVVDYNGKMGAVDRSDMMISSIECMRKSNKWYKKLFYHVMDICMLNSHAMYSLINPEKVPLAKFQLNLIRQILEKYSATPIVAPQHVRGLDVARLTGRHFPVLVPDTPKSKNPLRRCIVCSQTKLAPKKRKESRYMCKDCDVGLCVVPCFATYHTMSKF</sequence>
<feature type="domain" description="PiggyBac transposable element-derived protein" evidence="3">
    <location>
        <begin position="144"/>
        <end position="494"/>
    </location>
</feature>
<protein>
    <recommendedName>
        <fullName evidence="6">PiggyBac transposable element-derived protein domain-containing protein</fullName>
    </recommendedName>
</protein>
<evidence type="ECO:0000256" key="1">
    <source>
        <dbReference type="SAM" id="MobiDB-lite"/>
    </source>
</evidence>
<gene>
    <name evidence="4" type="ORF">PPYR_11719</name>
</gene>
<evidence type="ECO:0000259" key="2">
    <source>
        <dbReference type="Pfam" id="PF13842"/>
    </source>
</evidence>
<name>A0A5N4AC26_PHOPY</name>
<feature type="region of interest" description="Disordered" evidence="1">
    <location>
        <begin position="35"/>
        <end position="109"/>
    </location>
</feature>
<dbReference type="PANTHER" id="PTHR46599:SF3">
    <property type="entry name" value="PIGGYBAC TRANSPOSABLE ELEMENT-DERIVED PROTEIN 4"/>
    <property type="match status" value="1"/>
</dbReference>
<dbReference type="Pfam" id="PF13842">
    <property type="entry name" value="zf-Tnp_2"/>
    <property type="match status" value="1"/>
</dbReference>
<evidence type="ECO:0000313" key="5">
    <source>
        <dbReference type="Proteomes" id="UP000327044"/>
    </source>
</evidence>
<reference evidence="4 5" key="1">
    <citation type="journal article" date="2018" name="Elife">
        <title>Firefly genomes illuminate parallel origins of bioluminescence in beetles.</title>
        <authorList>
            <person name="Fallon T.R."/>
            <person name="Lower S.E."/>
            <person name="Chang C.H."/>
            <person name="Bessho-Uehara M."/>
            <person name="Martin G.J."/>
            <person name="Bewick A.J."/>
            <person name="Behringer M."/>
            <person name="Debat H.J."/>
            <person name="Wong I."/>
            <person name="Day J.C."/>
            <person name="Suvorov A."/>
            <person name="Silva C.J."/>
            <person name="Stanger-Hall K.F."/>
            <person name="Hall D.W."/>
            <person name="Schmitz R.J."/>
            <person name="Nelson D.R."/>
            <person name="Lewis S.M."/>
            <person name="Shigenobu S."/>
            <person name="Bybee S.M."/>
            <person name="Larracuente A.M."/>
            <person name="Oba Y."/>
            <person name="Weng J.K."/>
        </authorList>
    </citation>
    <scope>NUCLEOTIDE SEQUENCE [LARGE SCALE GENOMIC DNA]</scope>
    <source>
        <strain evidence="4">1611_PpyrPB1</strain>
        <tissue evidence="4">Whole body</tissue>
    </source>
</reference>
<dbReference type="AlphaFoldDB" id="A0A5N4AC26"/>
<feature type="compositionally biased region" description="Acidic residues" evidence="1">
    <location>
        <begin position="40"/>
        <end position="82"/>
    </location>
</feature>
<accession>A0A5N4AC26</accession>
<dbReference type="Proteomes" id="UP000327044">
    <property type="component" value="Unassembled WGS sequence"/>
</dbReference>
<comment type="caution">
    <text evidence="4">The sequence shown here is derived from an EMBL/GenBank/DDBJ whole genome shotgun (WGS) entry which is preliminary data.</text>
</comment>
<dbReference type="InParanoid" id="A0A5N4AC26"/>
<keyword evidence="5" id="KW-1185">Reference proteome</keyword>
<organism evidence="4 5">
    <name type="scientific">Photinus pyralis</name>
    <name type="common">Common eastern firefly</name>
    <name type="synonym">Lampyris pyralis</name>
    <dbReference type="NCBI Taxonomy" id="7054"/>
    <lineage>
        <taxon>Eukaryota</taxon>
        <taxon>Metazoa</taxon>
        <taxon>Ecdysozoa</taxon>
        <taxon>Arthropoda</taxon>
        <taxon>Hexapoda</taxon>
        <taxon>Insecta</taxon>
        <taxon>Pterygota</taxon>
        <taxon>Neoptera</taxon>
        <taxon>Endopterygota</taxon>
        <taxon>Coleoptera</taxon>
        <taxon>Polyphaga</taxon>
        <taxon>Elateriformia</taxon>
        <taxon>Elateroidea</taxon>
        <taxon>Lampyridae</taxon>
        <taxon>Lampyrinae</taxon>
        <taxon>Photinus</taxon>
    </lineage>
</organism>
<dbReference type="Pfam" id="PF13843">
    <property type="entry name" value="DDE_Tnp_1_7"/>
    <property type="match status" value="1"/>
</dbReference>
<dbReference type="InterPro" id="IPR029526">
    <property type="entry name" value="PGBD"/>
</dbReference>
<feature type="domain" description="PiggyBac transposable element-derived protein 4 C-terminal zinc-finger" evidence="2">
    <location>
        <begin position="559"/>
        <end position="600"/>
    </location>
</feature>
<dbReference type="InterPro" id="IPR032718">
    <property type="entry name" value="PGBD4_Znf_C"/>
</dbReference>
<dbReference type="EMBL" id="VVIM01000008">
    <property type="protein sequence ID" value="KAB0794880.1"/>
    <property type="molecule type" value="Genomic_DNA"/>
</dbReference>
<proteinExistence type="predicted"/>
<evidence type="ECO:0008006" key="6">
    <source>
        <dbReference type="Google" id="ProtNLM"/>
    </source>
</evidence>
<evidence type="ECO:0000313" key="4">
    <source>
        <dbReference type="EMBL" id="KAB0794880.1"/>
    </source>
</evidence>